<dbReference type="Gene3D" id="3.40.20.10">
    <property type="entry name" value="Severin"/>
    <property type="match status" value="1"/>
</dbReference>
<dbReference type="InterPro" id="IPR036175">
    <property type="entry name" value="Sec23/24_helical_dom_sf"/>
</dbReference>
<protein>
    <recommendedName>
        <fullName evidence="14">Protein transport protein SEC23</fullName>
    </recommendedName>
</protein>
<dbReference type="GO" id="GO:0030127">
    <property type="term" value="C:COPII vesicle coat"/>
    <property type="evidence" value="ECO:0007669"/>
    <property type="project" value="InterPro"/>
</dbReference>
<evidence type="ECO:0000256" key="13">
    <source>
        <dbReference type="ARBA" id="ARBA00023329"/>
    </source>
</evidence>
<sequence>MTTYEEFIQQSEERDGIRFTWNVWPSSRIEATRLVVPVGCLYQPLKERTDLPAIQYDPVLCTRNTCRAILNPMCQVDYRAKLWVCNFCFQRNPFPPQYAAISEQHQPAELIPSFSTIEYTISRAQFLPPIFLLVVDTCLDDDELGALKDSLQTSLSLLPTNSLVGLITFGKMVQVHELGCEGCSRSYVFRGTKDLTSKQVQDMLGIGKVSSTPQQQQQRGMGGQQPFPTNRFIQPIQSCDMSLTDLLGEMQRDPWPVGQGKRPLRSTGAALAIAIGLLECSYPNTGAKVMLFLGGPCSQGPGQVVNDDLREPIRSHHDIQKDNARYMKKAIKHYDALALRAATNGHSVDIYSCALDQTGLAEMKQCCNSTGGHMVMGDTFNSTLFKQTFQRVLSRDQKGEFKMAFNGVVEVKTSRELKVMGAIGPCVSLNTKGPCVSETDIGLGGTCQWKFCTFNQNTTAALFFEVVNQHAAPIPQGGRGCIQFITQYQHASGQRRIRVTTVARNWADATTNMHHVSAGFDQEAGAVLMARMVVHRAETDDGPDVMRWADRMLIRLCQKFGEYNKDDPNSFRLPENFSLYPQFMYHLRRSQFLQVFNNSPDETSYYRHILMREDLSQSLIMIQPILYSYSFNGPEPVLLDTSSIQPDRILLMDTFFQILIFHGETIAQWRAQRYQDLPEYENFKQLLQAPVDDAKEILHTRFPMPRYIDTEQGGSQARFLLSKVNPSQTHNNMYGYGGESGAPVLTDDVSLQVFMEHLKKLAVSSTA</sequence>
<evidence type="ECO:0000256" key="3">
    <source>
        <dbReference type="ARBA" id="ARBA00009210"/>
    </source>
</evidence>
<evidence type="ECO:0000256" key="14">
    <source>
        <dbReference type="RuleBase" id="RU365030"/>
    </source>
</evidence>
<keyword evidence="13 14" id="KW-0968">Cytoplasmic vesicle</keyword>
<dbReference type="EMBL" id="WIXP02000013">
    <property type="protein sequence ID" value="KAF6200550.1"/>
    <property type="molecule type" value="Genomic_DNA"/>
</dbReference>
<evidence type="ECO:0000256" key="10">
    <source>
        <dbReference type="ARBA" id="ARBA00022927"/>
    </source>
</evidence>
<dbReference type="SUPFAM" id="SSF82754">
    <property type="entry name" value="C-terminal, gelsolin-like domain of Sec23/24"/>
    <property type="match status" value="1"/>
</dbReference>
<evidence type="ECO:0000256" key="1">
    <source>
        <dbReference type="ARBA" id="ARBA00004394"/>
    </source>
</evidence>
<dbReference type="AlphaFoldDB" id="A0A6A4IRX7"/>
<feature type="domain" description="Gelsolin-like" evidence="15">
    <location>
        <begin position="631"/>
        <end position="720"/>
    </location>
</feature>
<dbReference type="FunFam" id="3.40.50.410:FF:000008">
    <property type="entry name" value="Protein transport protein SEC23"/>
    <property type="match status" value="1"/>
</dbReference>
<dbReference type="Pfam" id="PF04810">
    <property type="entry name" value="zf-Sec23_Sec24"/>
    <property type="match status" value="1"/>
</dbReference>
<dbReference type="CDD" id="cd11287">
    <property type="entry name" value="Sec23_C"/>
    <property type="match status" value="1"/>
</dbReference>
<organism evidence="20 21">
    <name type="scientific">Apolygus lucorum</name>
    <name type="common">Small green plant bug</name>
    <name type="synonym">Lygocoris lucorum</name>
    <dbReference type="NCBI Taxonomy" id="248454"/>
    <lineage>
        <taxon>Eukaryota</taxon>
        <taxon>Metazoa</taxon>
        <taxon>Ecdysozoa</taxon>
        <taxon>Arthropoda</taxon>
        <taxon>Hexapoda</taxon>
        <taxon>Insecta</taxon>
        <taxon>Pterygota</taxon>
        <taxon>Neoptera</taxon>
        <taxon>Paraneoptera</taxon>
        <taxon>Hemiptera</taxon>
        <taxon>Heteroptera</taxon>
        <taxon>Panheteroptera</taxon>
        <taxon>Cimicomorpha</taxon>
        <taxon>Miridae</taxon>
        <taxon>Mirini</taxon>
        <taxon>Apolygus</taxon>
    </lineage>
</organism>
<dbReference type="SUPFAM" id="SSF53300">
    <property type="entry name" value="vWA-like"/>
    <property type="match status" value="1"/>
</dbReference>
<dbReference type="Pfam" id="PF00626">
    <property type="entry name" value="Gelsolin"/>
    <property type="match status" value="1"/>
</dbReference>
<dbReference type="CDD" id="cd01478">
    <property type="entry name" value="Sec23-like"/>
    <property type="match status" value="1"/>
</dbReference>
<evidence type="ECO:0000256" key="4">
    <source>
        <dbReference type="ARBA" id="ARBA00022448"/>
    </source>
</evidence>
<dbReference type="InterPro" id="IPR006900">
    <property type="entry name" value="Sec23/24_helical_dom"/>
</dbReference>
<dbReference type="Pfam" id="PF08033">
    <property type="entry name" value="Sec23_BS"/>
    <property type="match status" value="1"/>
</dbReference>
<dbReference type="InterPro" id="IPR036174">
    <property type="entry name" value="Znf_Sec23_Sec24_sf"/>
</dbReference>
<evidence type="ECO:0000256" key="8">
    <source>
        <dbReference type="ARBA" id="ARBA00022833"/>
    </source>
</evidence>
<dbReference type="Pfam" id="PF04811">
    <property type="entry name" value="Sec23_trunk"/>
    <property type="match status" value="1"/>
</dbReference>
<dbReference type="GO" id="GO:0005789">
    <property type="term" value="C:endoplasmic reticulum membrane"/>
    <property type="evidence" value="ECO:0007669"/>
    <property type="project" value="UniProtKB-SubCell"/>
</dbReference>
<dbReference type="PANTHER" id="PTHR11141">
    <property type="entry name" value="PROTEIN TRANSPORT PROTEIN SEC23"/>
    <property type="match status" value="1"/>
</dbReference>
<proteinExistence type="inferred from homology"/>
<feature type="domain" description="Zinc finger Sec23/Sec24-type" evidence="16">
    <location>
        <begin position="58"/>
        <end position="98"/>
    </location>
</feature>
<accession>A0A6A4IRX7</accession>
<dbReference type="Pfam" id="PF04815">
    <property type="entry name" value="Sec23_helical"/>
    <property type="match status" value="1"/>
</dbReference>
<evidence type="ECO:0000256" key="2">
    <source>
        <dbReference type="ARBA" id="ARBA00004514"/>
    </source>
</evidence>
<evidence type="ECO:0000256" key="6">
    <source>
        <dbReference type="ARBA" id="ARBA00022723"/>
    </source>
</evidence>
<dbReference type="InterPro" id="IPR037364">
    <property type="entry name" value="Sec23"/>
</dbReference>
<evidence type="ECO:0000259" key="17">
    <source>
        <dbReference type="Pfam" id="PF04811"/>
    </source>
</evidence>
<dbReference type="Gene3D" id="3.40.50.410">
    <property type="entry name" value="von Willebrand factor, type A domain"/>
    <property type="match status" value="1"/>
</dbReference>
<dbReference type="FunFam" id="1.20.120.730:FF:000001">
    <property type="entry name" value="Protein transport protein SEC23"/>
    <property type="match status" value="1"/>
</dbReference>
<keyword evidence="9 14" id="KW-0931">ER-Golgi transport</keyword>
<dbReference type="InterPro" id="IPR007123">
    <property type="entry name" value="Gelsolin-like_dom"/>
</dbReference>
<dbReference type="SUPFAM" id="SSF82919">
    <property type="entry name" value="Zn-finger domain of Sec23/24"/>
    <property type="match status" value="1"/>
</dbReference>
<dbReference type="OrthoDB" id="10256289at2759"/>
<dbReference type="SUPFAM" id="SSF81811">
    <property type="entry name" value="Helical domain of Sec23/24"/>
    <property type="match status" value="1"/>
</dbReference>
<dbReference type="FunFam" id="3.40.20.10:FF:000003">
    <property type="entry name" value="Protein transport protein SEC23"/>
    <property type="match status" value="1"/>
</dbReference>
<keyword evidence="7 14" id="KW-0256">Endoplasmic reticulum</keyword>
<dbReference type="GO" id="GO:0090110">
    <property type="term" value="P:COPII-coated vesicle cargo loading"/>
    <property type="evidence" value="ECO:0007669"/>
    <property type="project" value="TreeGrafter"/>
</dbReference>
<dbReference type="GO" id="GO:0005096">
    <property type="term" value="F:GTPase activator activity"/>
    <property type="evidence" value="ECO:0007669"/>
    <property type="project" value="TreeGrafter"/>
</dbReference>
<dbReference type="PANTHER" id="PTHR11141:SF0">
    <property type="entry name" value="PROTEIN TRANSPORT PROTEIN SEC23"/>
    <property type="match status" value="1"/>
</dbReference>
<feature type="domain" description="Sec23/Sec24 trunk" evidence="17">
    <location>
        <begin position="128"/>
        <end position="392"/>
    </location>
</feature>
<name>A0A6A4IRX7_APOLU</name>
<evidence type="ECO:0000259" key="15">
    <source>
        <dbReference type="Pfam" id="PF00626"/>
    </source>
</evidence>
<evidence type="ECO:0000256" key="5">
    <source>
        <dbReference type="ARBA" id="ARBA00022490"/>
    </source>
</evidence>
<dbReference type="GO" id="GO:0000139">
    <property type="term" value="C:Golgi membrane"/>
    <property type="evidence" value="ECO:0007669"/>
    <property type="project" value="UniProtKB-SubCell"/>
</dbReference>
<comment type="caution">
    <text evidence="20">The sequence shown here is derived from an EMBL/GenBank/DDBJ whole genome shotgun (WGS) entry which is preliminary data.</text>
</comment>
<evidence type="ECO:0000256" key="7">
    <source>
        <dbReference type="ARBA" id="ARBA00022824"/>
    </source>
</evidence>
<comment type="subcellular location">
    <subcellularLocation>
        <location evidence="2">Cytoplasm</location>
        <location evidence="2">Cytosol</location>
    </subcellularLocation>
    <subcellularLocation>
        <location evidence="14">Cytoplasmic vesicle</location>
        <location evidence="14">COPII-coated vesicle membrane</location>
        <topology evidence="14">Peripheral membrane protein</topology>
        <orientation evidence="14">Cytoplasmic side</orientation>
    </subcellularLocation>
    <subcellularLocation>
        <location evidence="14">Endoplasmic reticulum membrane</location>
        <topology evidence="14">Peripheral membrane protein</topology>
        <orientation evidence="14">Cytoplasmic side</orientation>
    </subcellularLocation>
    <subcellularLocation>
        <location evidence="1">Golgi apparatus membrane</location>
    </subcellularLocation>
</comment>
<evidence type="ECO:0000313" key="20">
    <source>
        <dbReference type="EMBL" id="KAF6200550.1"/>
    </source>
</evidence>
<dbReference type="GO" id="GO:0070971">
    <property type="term" value="C:endoplasmic reticulum exit site"/>
    <property type="evidence" value="ECO:0007669"/>
    <property type="project" value="TreeGrafter"/>
</dbReference>
<evidence type="ECO:0000259" key="16">
    <source>
        <dbReference type="Pfam" id="PF04810"/>
    </source>
</evidence>
<evidence type="ECO:0000256" key="12">
    <source>
        <dbReference type="ARBA" id="ARBA00023136"/>
    </source>
</evidence>
<comment type="function">
    <text evidence="14">Component of the coat protein complex II (COPII) which promotes the formation of transport vesicles from the endoplasmic reticulum (ER). The coat has two main functions, the physical deformation of the endoplasmic reticulum membrane into vesicles and the selection of cargo molecules.</text>
</comment>
<dbReference type="FunFam" id="2.30.30.380:FF:000001">
    <property type="entry name" value="Protein transport protein SEC23"/>
    <property type="match status" value="1"/>
</dbReference>
<reference evidence="20" key="1">
    <citation type="journal article" date="2021" name="Mol. Ecol. Resour.">
        <title>Apolygus lucorum genome provides insights into omnivorousness and mesophyll feeding.</title>
        <authorList>
            <person name="Liu Y."/>
            <person name="Liu H."/>
            <person name="Wang H."/>
            <person name="Huang T."/>
            <person name="Liu B."/>
            <person name="Yang B."/>
            <person name="Yin L."/>
            <person name="Li B."/>
            <person name="Zhang Y."/>
            <person name="Zhang S."/>
            <person name="Jiang F."/>
            <person name="Zhang X."/>
            <person name="Ren Y."/>
            <person name="Wang B."/>
            <person name="Wang S."/>
            <person name="Lu Y."/>
            <person name="Wu K."/>
            <person name="Fan W."/>
            <person name="Wang G."/>
        </authorList>
    </citation>
    <scope>NUCLEOTIDE SEQUENCE</scope>
    <source>
        <strain evidence="20">12Hb</strain>
    </source>
</reference>
<dbReference type="GO" id="GO:0008270">
    <property type="term" value="F:zinc ion binding"/>
    <property type="evidence" value="ECO:0007669"/>
    <property type="project" value="InterPro"/>
</dbReference>
<dbReference type="Gene3D" id="2.60.40.1670">
    <property type="entry name" value="beta-sandwich domain of Sec23/24"/>
    <property type="match status" value="1"/>
</dbReference>
<evidence type="ECO:0000313" key="21">
    <source>
        <dbReference type="Proteomes" id="UP000466442"/>
    </source>
</evidence>
<dbReference type="InterPro" id="IPR006896">
    <property type="entry name" value="Sec23/24_trunk_dom"/>
</dbReference>
<feature type="domain" description="Sec23/Sec24 beta-sandwich" evidence="19">
    <location>
        <begin position="404"/>
        <end position="507"/>
    </location>
</feature>
<keyword evidence="12 14" id="KW-0472">Membrane</keyword>
<dbReference type="InterPro" id="IPR037550">
    <property type="entry name" value="Sec23_C"/>
</dbReference>
<dbReference type="InterPro" id="IPR012990">
    <property type="entry name" value="Beta-sandwich_Sec23_24"/>
</dbReference>
<evidence type="ECO:0000259" key="19">
    <source>
        <dbReference type="Pfam" id="PF08033"/>
    </source>
</evidence>
<evidence type="ECO:0000256" key="9">
    <source>
        <dbReference type="ARBA" id="ARBA00022892"/>
    </source>
</evidence>
<dbReference type="SUPFAM" id="SSF81995">
    <property type="entry name" value="beta-sandwich domain of Sec23/24"/>
    <property type="match status" value="1"/>
</dbReference>
<dbReference type="FunFam" id="2.60.40.1670:FF:000006">
    <property type="entry name" value="Protein transport protein SEC23"/>
    <property type="match status" value="1"/>
</dbReference>
<keyword evidence="11" id="KW-0333">Golgi apparatus</keyword>
<dbReference type="InterPro" id="IPR029006">
    <property type="entry name" value="ADF-H/Gelsolin-like_dom_sf"/>
</dbReference>
<dbReference type="GO" id="GO:0005829">
    <property type="term" value="C:cytosol"/>
    <property type="evidence" value="ECO:0007669"/>
    <property type="project" value="UniProtKB-SubCell"/>
</dbReference>
<keyword evidence="10 14" id="KW-0653">Protein transport</keyword>
<dbReference type="InterPro" id="IPR006895">
    <property type="entry name" value="Znf_Sec23_Sec24"/>
</dbReference>
<gene>
    <name evidence="20" type="ORF">GE061_004993</name>
</gene>
<evidence type="ECO:0000256" key="11">
    <source>
        <dbReference type="ARBA" id="ARBA00023034"/>
    </source>
</evidence>
<keyword evidence="6 14" id="KW-0479">Metal-binding</keyword>
<dbReference type="InterPro" id="IPR036465">
    <property type="entry name" value="vWFA_dom_sf"/>
</dbReference>
<keyword evidence="21" id="KW-1185">Reference proteome</keyword>
<feature type="domain" description="Sec23/Sec24 helical" evidence="18">
    <location>
        <begin position="521"/>
        <end position="619"/>
    </location>
</feature>
<dbReference type="GO" id="GO:0006886">
    <property type="term" value="P:intracellular protein transport"/>
    <property type="evidence" value="ECO:0007669"/>
    <property type="project" value="InterPro"/>
</dbReference>
<dbReference type="InterPro" id="IPR036180">
    <property type="entry name" value="Gelsolin-like_dom_sf"/>
</dbReference>
<dbReference type="Proteomes" id="UP000466442">
    <property type="component" value="Unassembled WGS sequence"/>
</dbReference>
<dbReference type="Gene3D" id="1.20.120.730">
    <property type="entry name" value="Sec23/Sec24 helical domain"/>
    <property type="match status" value="1"/>
</dbReference>
<dbReference type="Gene3D" id="2.30.30.380">
    <property type="entry name" value="Zn-finger domain of Sec23/24"/>
    <property type="match status" value="1"/>
</dbReference>
<keyword evidence="5 14" id="KW-0963">Cytoplasm</keyword>
<keyword evidence="4 14" id="KW-0813">Transport</keyword>
<evidence type="ECO:0000259" key="18">
    <source>
        <dbReference type="Pfam" id="PF04815"/>
    </source>
</evidence>
<keyword evidence="8 14" id="KW-0862">Zinc</keyword>
<comment type="similarity">
    <text evidence="3 14">Belongs to the SEC23/SEC24 family. SEC23 subfamily.</text>
</comment>